<evidence type="ECO:0000256" key="1">
    <source>
        <dbReference type="ARBA" id="ARBA00004429"/>
    </source>
</evidence>
<dbReference type="OrthoDB" id="5404879at2"/>
<dbReference type="AlphaFoldDB" id="A0A6P1ZNI8"/>
<evidence type="ECO:0000313" key="11">
    <source>
        <dbReference type="Proteomes" id="UP000434052"/>
    </source>
</evidence>
<keyword evidence="3" id="KW-0997">Cell inner membrane</keyword>
<reference evidence="9 12" key="2">
    <citation type="submission" date="2019-04" db="EMBL/GenBank/DDBJ databases">
        <title>Isolation and culture of sulfate reducing bacteria from the cold seep of the South China Sea.</title>
        <authorList>
            <person name="Sun C."/>
            <person name="Liu R."/>
        </authorList>
    </citation>
    <scope>NUCLEOTIDE SEQUENCE [LARGE SCALE GENOMIC DNA]</scope>
    <source>
        <strain evidence="9 12">CS1</strain>
    </source>
</reference>
<dbReference type="GO" id="GO:0005886">
    <property type="term" value="C:plasma membrane"/>
    <property type="evidence" value="ECO:0007669"/>
    <property type="project" value="UniProtKB-SubCell"/>
</dbReference>
<comment type="subcellular location">
    <subcellularLocation>
        <location evidence="1">Cell inner membrane</location>
        <topology evidence="1">Multi-pass membrane protein</topology>
    </subcellularLocation>
</comment>
<feature type="transmembrane region" description="Helical" evidence="7">
    <location>
        <begin position="100"/>
        <end position="121"/>
    </location>
</feature>
<dbReference type="Proteomes" id="UP000434052">
    <property type="component" value="Unassembled WGS sequence"/>
</dbReference>
<gene>
    <name evidence="10" type="ORF">DQK91_02420</name>
    <name evidence="9" type="ORF">E8L03_07490</name>
</gene>
<keyword evidence="2" id="KW-1003">Cell membrane</keyword>
<dbReference type="Pfam" id="PF06808">
    <property type="entry name" value="DctM"/>
    <property type="match status" value="1"/>
</dbReference>
<keyword evidence="6 7" id="KW-0472">Membrane</keyword>
<dbReference type="GO" id="GO:0022857">
    <property type="term" value="F:transmembrane transporter activity"/>
    <property type="evidence" value="ECO:0007669"/>
    <property type="project" value="TreeGrafter"/>
</dbReference>
<sequence length="426" mass="44841">MIAIVAVVFILTLFLGVPVALCLGLSALSGLTVMDTPFILLAQRFFQGMNSFPLMAVPFFVLAGELMNQGGTTQRLINFASMLVGRVPGGLAQTNVVASMFFGGISGSAVADAAAIGSIMVPGMVRKGYGPGFSAAVTAASSTMGPIIPPSIFMVIMGVTTGLSIGGLFAAGIIPGLMLGFAMIAYSYFVAIRRNYPRETEPVTKERVMRELLSAGPALLAPVVILGGILGGVFTPTEAAAVAVLYSALLGVFVYRELDLRKFVDVLINSGVTTSVLLLIIGMANIFAWVLTAEQVPGRIAHMLLSLTENPYLILLLINAFLVFIGMFLEGGAAIIILAPTLLAVTTQVGIDPLHFGLIMVLNIVVGLLTPPLGVCLFVVCGVTGLSLQRVTRAVVPFLFIEFGVLLLATYFPGLILFLPRLFGYM</sequence>
<proteinExistence type="predicted"/>
<feature type="transmembrane region" description="Helical" evidence="7">
    <location>
        <begin position="239"/>
        <end position="255"/>
    </location>
</feature>
<accession>A0A6P1ZNI8</accession>
<protein>
    <submittedName>
        <fullName evidence="10">C4-dicarboxylate ABC transporter permease</fullName>
    </submittedName>
    <submittedName>
        <fullName evidence="9">TRAP transporter large permease</fullName>
    </submittedName>
</protein>
<feature type="transmembrane region" description="Helical" evidence="7">
    <location>
        <begin position="312"/>
        <end position="345"/>
    </location>
</feature>
<feature type="transmembrane region" description="Helical" evidence="7">
    <location>
        <begin position="357"/>
        <end position="386"/>
    </location>
</feature>
<evidence type="ECO:0000313" key="10">
    <source>
        <dbReference type="EMBL" id="TVM36794.1"/>
    </source>
</evidence>
<dbReference type="EMBL" id="QMIF01000001">
    <property type="protein sequence ID" value="TVM36794.1"/>
    <property type="molecule type" value="Genomic_DNA"/>
</dbReference>
<evidence type="ECO:0000313" key="12">
    <source>
        <dbReference type="Proteomes" id="UP000503251"/>
    </source>
</evidence>
<keyword evidence="4 7" id="KW-0812">Transmembrane</keyword>
<dbReference type="NCBIfam" id="TIGR00786">
    <property type="entry name" value="dctM"/>
    <property type="match status" value="1"/>
</dbReference>
<feature type="transmembrane region" description="Helical" evidence="7">
    <location>
        <begin position="212"/>
        <end position="233"/>
    </location>
</feature>
<feature type="transmembrane region" description="Helical" evidence="7">
    <location>
        <begin position="267"/>
        <end position="292"/>
    </location>
</feature>
<feature type="transmembrane region" description="Helical" evidence="7">
    <location>
        <begin position="133"/>
        <end position="156"/>
    </location>
</feature>
<dbReference type="PANTHER" id="PTHR33362:SF2">
    <property type="entry name" value="TRAP TRANSPORTER LARGE PERMEASE PROTEIN"/>
    <property type="match status" value="1"/>
</dbReference>
<evidence type="ECO:0000313" key="9">
    <source>
        <dbReference type="EMBL" id="QJT08779.1"/>
    </source>
</evidence>
<dbReference type="PIRSF" id="PIRSF006066">
    <property type="entry name" value="HI0050"/>
    <property type="match status" value="1"/>
</dbReference>
<evidence type="ECO:0000256" key="5">
    <source>
        <dbReference type="ARBA" id="ARBA00022989"/>
    </source>
</evidence>
<evidence type="ECO:0000256" key="4">
    <source>
        <dbReference type="ARBA" id="ARBA00022692"/>
    </source>
</evidence>
<feature type="domain" description="TRAP C4-dicarboxylate transport system permease DctM subunit" evidence="8">
    <location>
        <begin position="7"/>
        <end position="415"/>
    </location>
</feature>
<keyword evidence="12" id="KW-1185">Reference proteome</keyword>
<feature type="transmembrane region" description="Helical" evidence="7">
    <location>
        <begin position="168"/>
        <end position="191"/>
    </location>
</feature>
<dbReference type="Proteomes" id="UP000503251">
    <property type="component" value="Chromosome"/>
</dbReference>
<feature type="transmembrane region" description="Helical" evidence="7">
    <location>
        <begin position="398"/>
        <end position="419"/>
    </location>
</feature>
<dbReference type="PANTHER" id="PTHR33362">
    <property type="entry name" value="SIALIC ACID TRAP TRANSPORTER PERMEASE PROTEIN SIAT-RELATED"/>
    <property type="match status" value="1"/>
</dbReference>
<evidence type="ECO:0000256" key="3">
    <source>
        <dbReference type="ARBA" id="ARBA00022519"/>
    </source>
</evidence>
<dbReference type="RefSeq" id="WP_144233844.1">
    <property type="nucleotide sequence ID" value="NZ_CP039543.1"/>
</dbReference>
<dbReference type="InterPro" id="IPR004681">
    <property type="entry name" value="TRAP_DctM"/>
</dbReference>
<evidence type="ECO:0000256" key="6">
    <source>
        <dbReference type="ARBA" id="ARBA00023136"/>
    </source>
</evidence>
<reference evidence="10 11" key="1">
    <citation type="submission" date="2018-06" db="EMBL/GenBank/DDBJ databases">
        <title>Complete genome of Desulfovibrio marinus P48SEP.</title>
        <authorList>
            <person name="Crispim J.S."/>
            <person name="Vidigal P.M.P."/>
            <person name="Silva L.C.F."/>
            <person name="Araujo L.C."/>
            <person name="Laguardia C.N."/>
            <person name="Dias R.S."/>
            <person name="Sousa M.P."/>
            <person name="Paula S.O."/>
            <person name="Silva C."/>
        </authorList>
    </citation>
    <scope>NUCLEOTIDE SEQUENCE [LARGE SCALE GENOMIC DNA]</scope>
    <source>
        <strain evidence="10 11">P48SEP</strain>
    </source>
</reference>
<name>A0A6P1ZNI8_9BACT</name>
<evidence type="ECO:0000256" key="2">
    <source>
        <dbReference type="ARBA" id="ARBA00022475"/>
    </source>
</evidence>
<organism evidence="10 11">
    <name type="scientific">Oceanidesulfovibrio marinus</name>
    <dbReference type="NCBI Taxonomy" id="370038"/>
    <lineage>
        <taxon>Bacteria</taxon>
        <taxon>Pseudomonadati</taxon>
        <taxon>Thermodesulfobacteriota</taxon>
        <taxon>Desulfovibrionia</taxon>
        <taxon>Desulfovibrionales</taxon>
        <taxon>Desulfovibrionaceae</taxon>
        <taxon>Oceanidesulfovibrio</taxon>
    </lineage>
</organism>
<evidence type="ECO:0000259" key="8">
    <source>
        <dbReference type="Pfam" id="PF06808"/>
    </source>
</evidence>
<dbReference type="InterPro" id="IPR010656">
    <property type="entry name" value="DctM"/>
</dbReference>
<evidence type="ECO:0000256" key="7">
    <source>
        <dbReference type="SAM" id="Phobius"/>
    </source>
</evidence>
<dbReference type="EMBL" id="CP039543">
    <property type="protein sequence ID" value="QJT08779.1"/>
    <property type="molecule type" value="Genomic_DNA"/>
</dbReference>
<keyword evidence="5 7" id="KW-1133">Transmembrane helix</keyword>